<evidence type="ECO:0000256" key="3">
    <source>
        <dbReference type="ARBA" id="ARBA00022692"/>
    </source>
</evidence>
<comment type="caution">
    <text evidence="7">The sequence shown here is derived from an EMBL/GenBank/DDBJ whole genome shotgun (WGS) entry which is preliminary data.</text>
</comment>
<keyword evidence="4 6" id="KW-1133">Transmembrane helix</keyword>
<keyword evidence="3 6" id="KW-0812">Transmembrane</keyword>
<evidence type="ECO:0000256" key="1">
    <source>
        <dbReference type="ARBA" id="ARBA00004370"/>
    </source>
</evidence>
<keyword evidence="8" id="KW-1185">Reference proteome</keyword>
<evidence type="ECO:0000256" key="6">
    <source>
        <dbReference type="RuleBase" id="RU363076"/>
    </source>
</evidence>
<evidence type="ECO:0000256" key="2">
    <source>
        <dbReference type="ARBA" id="ARBA00007165"/>
    </source>
</evidence>
<evidence type="ECO:0000256" key="4">
    <source>
        <dbReference type="ARBA" id="ARBA00022989"/>
    </source>
</evidence>
<dbReference type="InterPro" id="IPR045214">
    <property type="entry name" value="Surf1/Surf4"/>
</dbReference>
<dbReference type="Proteomes" id="UP000319897">
    <property type="component" value="Unassembled WGS sequence"/>
</dbReference>
<keyword evidence="6" id="KW-1003">Cell membrane</keyword>
<name>A0A501XX36_9SPHN</name>
<comment type="similarity">
    <text evidence="2 6">Belongs to the SURF1 family.</text>
</comment>
<gene>
    <name evidence="7" type="ORF">FJQ54_00280</name>
</gene>
<evidence type="ECO:0000256" key="5">
    <source>
        <dbReference type="ARBA" id="ARBA00023136"/>
    </source>
</evidence>
<proteinExistence type="inferred from homology"/>
<dbReference type="Pfam" id="PF02104">
    <property type="entry name" value="SURF1"/>
    <property type="match status" value="1"/>
</dbReference>
<dbReference type="PROSITE" id="PS50895">
    <property type="entry name" value="SURF1"/>
    <property type="match status" value="1"/>
</dbReference>
<protein>
    <recommendedName>
        <fullName evidence="6">SURF1-like protein</fullName>
    </recommendedName>
</protein>
<evidence type="ECO:0000313" key="7">
    <source>
        <dbReference type="EMBL" id="TPE65065.1"/>
    </source>
</evidence>
<organism evidence="7 8">
    <name type="scientific">Sandaracinobacter neustonicus</name>
    <dbReference type="NCBI Taxonomy" id="1715348"/>
    <lineage>
        <taxon>Bacteria</taxon>
        <taxon>Pseudomonadati</taxon>
        <taxon>Pseudomonadota</taxon>
        <taxon>Alphaproteobacteria</taxon>
        <taxon>Sphingomonadales</taxon>
        <taxon>Sphingosinicellaceae</taxon>
        <taxon>Sandaracinobacter</taxon>
    </lineage>
</organism>
<comment type="subcellular location">
    <subcellularLocation>
        <location evidence="6">Cell membrane</location>
        <topology evidence="6">Multi-pass membrane protein</topology>
    </subcellularLocation>
    <subcellularLocation>
        <location evidence="1">Membrane</location>
    </subcellularLocation>
</comment>
<dbReference type="InterPro" id="IPR002994">
    <property type="entry name" value="Surf1/Shy1"/>
</dbReference>
<dbReference type="RefSeq" id="WP_140926207.1">
    <property type="nucleotide sequence ID" value="NZ_VFSU01000002.1"/>
</dbReference>
<accession>A0A501XX36</accession>
<dbReference type="GO" id="GO:0005886">
    <property type="term" value="C:plasma membrane"/>
    <property type="evidence" value="ECO:0007669"/>
    <property type="project" value="UniProtKB-SubCell"/>
</dbReference>
<dbReference type="OrthoDB" id="6079986at2"/>
<comment type="caution">
    <text evidence="6">Lacks conserved residue(s) required for the propagation of feature annotation.</text>
</comment>
<reference evidence="7 8" key="1">
    <citation type="submission" date="2019-06" db="EMBL/GenBank/DDBJ databases">
        <authorList>
            <person name="Lee I."/>
            <person name="Jang G.I."/>
            <person name="Hwang C.Y."/>
        </authorList>
    </citation>
    <scope>NUCLEOTIDE SEQUENCE [LARGE SCALE GENOMIC DNA]</scope>
    <source>
        <strain evidence="7 8">PAMC 28131</strain>
    </source>
</reference>
<dbReference type="EMBL" id="VFSU01000002">
    <property type="protein sequence ID" value="TPE65065.1"/>
    <property type="molecule type" value="Genomic_DNA"/>
</dbReference>
<dbReference type="PANTHER" id="PTHR23427">
    <property type="entry name" value="SURFEIT LOCUS PROTEIN"/>
    <property type="match status" value="1"/>
</dbReference>
<dbReference type="AlphaFoldDB" id="A0A501XX36"/>
<dbReference type="PANTHER" id="PTHR23427:SF2">
    <property type="entry name" value="SURFEIT LOCUS PROTEIN 1"/>
    <property type="match status" value="1"/>
</dbReference>
<dbReference type="CDD" id="cd06662">
    <property type="entry name" value="SURF1"/>
    <property type="match status" value="1"/>
</dbReference>
<sequence length="232" mass="24858">MSSTARAGGRRWPVAALLLLAGLFVALGVWQLERREWKHELIAAVDARAHAAPVQAPGPAQWPRITADSHAYLNVRAAGRYLPGQDSFVQAVTALGGGYWLLTPLQTADGVILINRGFVPKRAAPAVPTGEVSVSGLLRLTEPNGGFLRRNDPATGRWYSRDVAAIAAAHGLSNVAPYFIDAARDPAAAPGDPVGGLTVIRFSDNHMSYALTWFAMALMSLGGAFLVWRRRI</sequence>
<feature type="transmembrane region" description="Helical" evidence="6">
    <location>
        <begin position="207"/>
        <end position="228"/>
    </location>
</feature>
<keyword evidence="5 6" id="KW-0472">Membrane</keyword>
<evidence type="ECO:0000313" key="8">
    <source>
        <dbReference type="Proteomes" id="UP000319897"/>
    </source>
</evidence>